<protein>
    <submittedName>
        <fullName evidence="2">DUF4249 domain-containing protein</fullName>
    </submittedName>
</protein>
<dbReference type="RefSeq" id="WP_163951683.1">
    <property type="nucleotide sequence ID" value="NZ_JAAFZH010000008.1"/>
</dbReference>
<evidence type="ECO:0000256" key="1">
    <source>
        <dbReference type="SAM" id="MobiDB-lite"/>
    </source>
</evidence>
<reference evidence="2 3" key="1">
    <citation type="submission" date="2020-02" db="EMBL/GenBank/DDBJ databases">
        <title>Draft genome sequence of two Spirosoma agri KCTC 52727 and Spirosoma terrae KCTC 52035.</title>
        <authorList>
            <person name="Rojas J."/>
            <person name="Ambika Manirajan B."/>
            <person name="Suarez C."/>
            <person name="Ratering S."/>
            <person name="Schnell S."/>
        </authorList>
    </citation>
    <scope>NUCLEOTIDE SEQUENCE [LARGE SCALE GENOMIC DNA]</scope>
    <source>
        <strain evidence="2 3">KCTC 52035</strain>
    </source>
</reference>
<feature type="region of interest" description="Disordered" evidence="1">
    <location>
        <begin position="377"/>
        <end position="412"/>
    </location>
</feature>
<keyword evidence="3" id="KW-1185">Reference proteome</keyword>
<dbReference type="Proteomes" id="UP000474175">
    <property type="component" value="Unassembled WGS sequence"/>
</dbReference>
<evidence type="ECO:0000313" key="2">
    <source>
        <dbReference type="EMBL" id="NDU96830.1"/>
    </source>
</evidence>
<proteinExistence type="predicted"/>
<comment type="caution">
    <text evidence="2">The sequence shown here is derived from an EMBL/GenBank/DDBJ whole genome shotgun (WGS) entry which is preliminary data.</text>
</comment>
<sequence>MMENWLALVDQTVWQKLTYGRWYILLGMVVVLQGCIEAYDPTLSLNANLVVVSGIVTDLAEPQTISLSRSRSSSDSASVSTPIQGASVVVVVNGTEQIRLLEKQPGIYNFPDGFQGKVGSTYQLRFQTPDGTTYESSTETMVSVPSIAKTYDQFNPEGPKKNANGLAVPANDVYVDLQDPGGERNFYLWRWRLYETQVWCASCQQGRYVAVDIGPVGSGPINVLGCVRDTTLSTFNMFDYPCRGLCWDIFYSTDIDVFSDVYSNGQLQVGHKVASVPIYQRDPALIVVELLSLSPNAYRYYKLFADQTQNTGTLADSPPAPIVGNIRNLSNSAENVVGYFSAASVSVSRHKIGRQDVTTGIFQGLFYATNGRYPNLESSLPGNPSPFGGASTSSICVPNRNRTDQLPPGWND</sequence>
<dbReference type="EMBL" id="JAAFZH010000008">
    <property type="protein sequence ID" value="NDU96830.1"/>
    <property type="molecule type" value="Genomic_DNA"/>
</dbReference>
<evidence type="ECO:0000313" key="3">
    <source>
        <dbReference type="Proteomes" id="UP000474175"/>
    </source>
</evidence>
<name>A0A6L9L8S6_9BACT</name>
<gene>
    <name evidence="2" type="ORF">GK108_18245</name>
</gene>
<dbReference type="InterPro" id="IPR025345">
    <property type="entry name" value="DUF4249"/>
</dbReference>
<organism evidence="2 3">
    <name type="scientific">Spirosoma terrae</name>
    <dbReference type="NCBI Taxonomy" id="1968276"/>
    <lineage>
        <taxon>Bacteria</taxon>
        <taxon>Pseudomonadati</taxon>
        <taxon>Bacteroidota</taxon>
        <taxon>Cytophagia</taxon>
        <taxon>Cytophagales</taxon>
        <taxon>Cytophagaceae</taxon>
        <taxon>Spirosoma</taxon>
    </lineage>
</organism>
<accession>A0A6L9L8S6</accession>
<dbReference type="Pfam" id="PF14054">
    <property type="entry name" value="DUF4249"/>
    <property type="match status" value="1"/>
</dbReference>
<dbReference type="AlphaFoldDB" id="A0A6L9L8S6"/>